<dbReference type="AlphaFoldDB" id="A0A0W0FFJ7"/>
<organism evidence="1 2">
    <name type="scientific">Moniliophthora roreri</name>
    <name type="common">Frosty pod rot fungus</name>
    <name type="synonym">Monilia roreri</name>
    <dbReference type="NCBI Taxonomy" id="221103"/>
    <lineage>
        <taxon>Eukaryota</taxon>
        <taxon>Fungi</taxon>
        <taxon>Dikarya</taxon>
        <taxon>Basidiomycota</taxon>
        <taxon>Agaricomycotina</taxon>
        <taxon>Agaricomycetes</taxon>
        <taxon>Agaricomycetidae</taxon>
        <taxon>Agaricales</taxon>
        <taxon>Marasmiineae</taxon>
        <taxon>Marasmiaceae</taxon>
        <taxon>Moniliophthora</taxon>
    </lineage>
</organism>
<sequence length="171" mass="18817">MNPVPQYLKINPSNVDEVYSLALKRLSASTSPIASQASMPTASSPHTYKYTNIIIDLASDWHVLFSLIYILASLTTTSFEICSTGYNPDWCQCQDKLLPVMKSKLPAMTHLAICPVETQFLVATLHSFGDTLLHLAIHSTLDSDGSGFDQVTLPHLHSLAFHDTSFHVALL</sequence>
<comment type="caution">
    <text evidence="1">The sequence shown here is derived from an EMBL/GenBank/DDBJ whole genome shotgun (WGS) entry which is preliminary data.</text>
</comment>
<evidence type="ECO:0000313" key="2">
    <source>
        <dbReference type="Proteomes" id="UP000054988"/>
    </source>
</evidence>
<dbReference type="Proteomes" id="UP000054988">
    <property type="component" value="Unassembled WGS sequence"/>
</dbReference>
<accession>A0A0W0FFJ7</accession>
<dbReference type="EMBL" id="LATX01002017">
    <property type="protein sequence ID" value="KTB35101.1"/>
    <property type="molecule type" value="Genomic_DNA"/>
</dbReference>
<proteinExistence type="predicted"/>
<name>A0A0W0FFJ7_MONRR</name>
<protein>
    <submittedName>
        <fullName evidence="1">Uncharacterized protein</fullName>
    </submittedName>
</protein>
<reference evidence="1 2" key="1">
    <citation type="submission" date="2015-12" db="EMBL/GenBank/DDBJ databases">
        <title>Draft genome sequence of Moniliophthora roreri, the causal agent of frosty pod rot of cacao.</title>
        <authorList>
            <person name="Aime M.C."/>
            <person name="Diaz-Valderrama J.R."/>
            <person name="Kijpornyongpan T."/>
            <person name="Phillips-Mora W."/>
        </authorList>
    </citation>
    <scope>NUCLEOTIDE SEQUENCE [LARGE SCALE GENOMIC DNA]</scope>
    <source>
        <strain evidence="1 2">MCA 2952</strain>
    </source>
</reference>
<evidence type="ECO:0000313" key="1">
    <source>
        <dbReference type="EMBL" id="KTB35101.1"/>
    </source>
</evidence>
<gene>
    <name evidence="1" type="ORF">WG66_12315</name>
</gene>